<evidence type="ECO:0000259" key="4">
    <source>
        <dbReference type="SMART" id="SM00646"/>
    </source>
</evidence>
<dbReference type="PANTHER" id="PTHR30404">
    <property type="entry name" value="N-ACETYLMURAMOYL-L-ALANINE AMIDASE"/>
    <property type="match status" value="1"/>
</dbReference>
<keyword evidence="3 5" id="KW-0378">Hydrolase</keyword>
<gene>
    <name evidence="5" type="ORF">FHS82_001630</name>
</gene>
<dbReference type="SMART" id="SM00646">
    <property type="entry name" value="Ami_3"/>
    <property type="match status" value="1"/>
</dbReference>
<evidence type="ECO:0000313" key="6">
    <source>
        <dbReference type="Proteomes" id="UP001429580"/>
    </source>
</evidence>
<dbReference type="InterPro" id="IPR050695">
    <property type="entry name" value="N-acetylmuramoyl_amidase_3"/>
</dbReference>
<feature type="domain" description="MurNAc-LAA" evidence="4">
    <location>
        <begin position="279"/>
        <end position="436"/>
    </location>
</feature>
<dbReference type="InterPro" id="IPR002508">
    <property type="entry name" value="MurNAc-LAA_cat"/>
</dbReference>
<dbReference type="EMBL" id="JAASQI010000003">
    <property type="protein sequence ID" value="NIJ57794.1"/>
    <property type="molecule type" value="Genomic_DNA"/>
</dbReference>
<proteinExistence type="predicted"/>
<evidence type="ECO:0000256" key="2">
    <source>
        <dbReference type="ARBA" id="ARBA00011901"/>
    </source>
</evidence>
<dbReference type="Gene3D" id="3.40.630.40">
    <property type="entry name" value="Zn-dependent exopeptidases"/>
    <property type="match status" value="1"/>
</dbReference>
<dbReference type="RefSeq" id="WP_166950730.1">
    <property type="nucleotide sequence ID" value="NZ_JAASQI010000003.1"/>
</dbReference>
<comment type="caution">
    <text evidence="5">The sequence shown here is derived from an EMBL/GenBank/DDBJ whole genome shotgun (WGS) entry which is preliminary data.</text>
</comment>
<evidence type="ECO:0000256" key="3">
    <source>
        <dbReference type="ARBA" id="ARBA00022801"/>
    </source>
</evidence>
<sequence>MESRHGIDIPACKSRPCTPGVGAFCLHALRACLLALALFVPAGLSVGAAGAQDRPSGEVIRAVAIDLSGNREKSRIVLTLSAPVEARAFLLERPDRVIIDLPQVAFSMPGDSHADGRMKAAGLVASFRYGLFAQGRSRIVIDLKEPALVTQVVSEPVAKGATLTIELSRADRAAYSRAAMQPMVEAAAALSAAENARAAAARASAGADASADRRDDRPLIMIDPGHGGVDPGAIRKGVQEKDLVLAFAQRLQDKIRTGGRYRVQLTRSDDSFVSLRGRVRIAREAGADLFISVHADSLGGGGNDSVRGATVYTSSSIPTDAESAQLAAKENLADQIAGVEVAEEADDVVGILAELTRRETQTLSHIFAERTIETLRAQVRLNRNPQRSAGFHVLKAPDVPSVLLELGYLSSEQDVALLTSDAWQEKTVSALVSAIDRFFARRIAEQGRDKG</sequence>
<dbReference type="CDD" id="cd02696">
    <property type="entry name" value="MurNAc-LAA"/>
    <property type="match status" value="1"/>
</dbReference>
<dbReference type="Gene3D" id="2.60.40.3500">
    <property type="match status" value="1"/>
</dbReference>
<reference evidence="5 6" key="1">
    <citation type="submission" date="2020-03" db="EMBL/GenBank/DDBJ databases">
        <title>Genomic Encyclopedia of Type Strains, Phase IV (KMG-IV): sequencing the most valuable type-strain genomes for metagenomic binning, comparative biology and taxonomic classification.</title>
        <authorList>
            <person name="Goeker M."/>
        </authorList>
    </citation>
    <scope>NUCLEOTIDE SEQUENCE [LARGE SCALE GENOMIC DNA]</scope>
    <source>
        <strain evidence="5 6">DSM 103870</strain>
    </source>
</reference>
<dbReference type="SUPFAM" id="SSF53187">
    <property type="entry name" value="Zn-dependent exopeptidases"/>
    <property type="match status" value="1"/>
</dbReference>
<organism evidence="5 6">
    <name type="scientific">Pseudochelatococcus lubricantis</name>
    <dbReference type="NCBI Taxonomy" id="1538102"/>
    <lineage>
        <taxon>Bacteria</taxon>
        <taxon>Pseudomonadati</taxon>
        <taxon>Pseudomonadota</taxon>
        <taxon>Alphaproteobacteria</taxon>
        <taxon>Hyphomicrobiales</taxon>
        <taxon>Chelatococcaceae</taxon>
        <taxon>Pseudochelatococcus</taxon>
    </lineage>
</organism>
<protein>
    <recommendedName>
        <fullName evidence="2">N-acetylmuramoyl-L-alanine amidase</fullName>
        <ecNumber evidence="2">3.5.1.28</ecNumber>
    </recommendedName>
</protein>
<dbReference type="GO" id="GO:0008745">
    <property type="term" value="F:N-acetylmuramoyl-L-alanine amidase activity"/>
    <property type="evidence" value="ECO:0007669"/>
    <property type="project" value="UniProtKB-EC"/>
</dbReference>
<dbReference type="Proteomes" id="UP001429580">
    <property type="component" value="Unassembled WGS sequence"/>
</dbReference>
<evidence type="ECO:0000256" key="1">
    <source>
        <dbReference type="ARBA" id="ARBA00001561"/>
    </source>
</evidence>
<name>A0ABX0UZS3_9HYPH</name>
<dbReference type="Pfam" id="PF11741">
    <property type="entry name" value="AMIN"/>
    <property type="match status" value="1"/>
</dbReference>
<dbReference type="PANTHER" id="PTHR30404:SF0">
    <property type="entry name" value="N-ACETYLMURAMOYL-L-ALANINE AMIDASE AMIC"/>
    <property type="match status" value="1"/>
</dbReference>
<dbReference type="InterPro" id="IPR021731">
    <property type="entry name" value="AMIN_dom"/>
</dbReference>
<keyword evidence="6" id="KW-1185">Reference proteome</keyword>
<accession>A0ABX0UZS3</accession>
<comment type="catalytic activity">
    <reaction evidence="1">
        <text>Hydrolyzes the link between N-acetylmuramoyl residues and L-amino acid residues in certain cell-wall glycopeptides.</text>
        <dbReference type="EC" id="3.5.1.28"/>
    </reaction>
</comment>
<evidence type="ECO:0000313" key="5">
    <source>
        <dbReference type="EMBL" id="NIJ57794.1"/>
    </source>
</evidence>
<dbReference type="Pfam" id="PF01520">
    <property type="entry name" value="Amidase_3"/>
    <property type="match status" value="1"/>
</dbReference>
<dbReference type="EC" id="3.5.1.28" evidence="2"/>